<name>S8D504_9LAMI</name>
<gene>
    <name evidence="1" type="ORF">M569_17034</name>
</gene>
<proteinExistence type="predicted"/>
<dbReference type="AlphaFoldDB" id="S8D504"/>
<reference evidence="1 2" key="1">
    <citation type="journal article" date="2013" name="BMC Genomics">
        <title>The miniature genome of a carnivorous plant Genlisea aurea contains a low number of genes and short non-coding sequences.</title>
        <authorList>
            <person name="Leushkin E.V."/>
            <person name="Sutormin R.A."/>
            <person name="Nabieva E.R."/>
            <person name="Penin A.A."/>
            <person name="Kondrashov A.S."/>
            <person name="Logacheva M.D."/>
        </authorList>
    </citation>
    <scope>NUCLEOTIDE SEQUENCE [LARGE SCALE GENOMIC DNA]</scope>
</reference>
<evidence type="ECO:0000313" key="2">
    <source>
        <dbReference type="Proteomes" id="UP000015453"/>
    </source>
</evidence>
<protein>
    <submittedName>
        <fullName evidence="1">Uncharacterized protein</fullName>
    </submittedName>
</protein>
<comment type="caution">
    <text evidence="1">The sequence shown here is derived from an EMBL/GenBank/DDBJ whole genome shotgun (WGS) entry which is preliminary data.</text>
</comment>
<sequence>MAVFERLVNVFEEDLRLDSEVVAEGHRNIRILRDIRIKEVYPLNCQNVYEL</sequence>
<keyword evidence="2" id="KW-1185">Reference proteome</keyword>
<dbReference type="Proteomes" id="UP000015453">
    <property type="component" value="Unassembled WGS sequence"/>
</dbReference>
<accession>S8D504</accession>
<evidence type="ECO:0000313" key="1">
    <source>
        <dbReference type="EMBL" id="EPS57783.1"/>
    </source>
</evidence>
<organism evidence="1 2">
    <name type="scientific">Genlisea aurea</name>
    <dbReference type="NCBI Taxonomy" id="192259"/>
    <lineage>
        <taxon>Eukaryota</taxon>
        <taxon>Viridiplantae</taxon>
        <taxon>Streptophyta</taxon>
        <taxon>Embryophyta</taxon>
        <taxon>Tracheophyta</taxon>
        <taxon>Spermatophyta</taxon>
        <taxon>Magnoliopsida</taxon>
        <taxon>eudicotyledons</taxon>
        <taxon>Gunneridae</taxon>
        <taxon>Pentapetalae</taxon>
        <taxon>asterids</taxon>
        <taxon>lamiids</taxon>
        <taxon>Lamiales</taxon>
        <taxon>Lentibulariaceae</taxon>
        <taxon>Genlisea</taxon>
    </lineage>
</organism>
<dbReference type="EMBL" id="AUSU01009840">
    <property type="protein sequence ID" value="EPS57783.1"/>
    <property type="molecule type" value="Genomic_DNA"/>
</dbReference>